<sequence length="371" mass="43433">MYGKSEPTRESDLEYYERRYYNGLKDGYYKLEISGSTYRCPFCRNKDYDSLSELLRHAARIIGDTRETVKECAKHSALQRYLGNHKSPSVKTCKDKLPALSVSIDKDSSHNVDIAAGDELFVWPWIVILANNVTKFDPKSRKHVGKNHKKIKEELIMKGFQPLKVIALWNRYGQTPFAIVEFGKEWDGFHNAVMLERSFIAEHCGKKDYLDLEKQDRGDSLYGWMARGDDYNNFKDIFGKHLRDNGDLKTVSGKEAEDNRKAKKLVIGLANTLLMKNKEYEQTASKFHEASETLTKVMVQKEEMLELFNKEISKMRQVERDYLENVSKDHEKARLELEARRNELMSREKDLQRRQANNHTERNKIYLEKKK</sequence>
<reference evidence="3 4" key="2">
    <citation type="journal article" date="2017" name="Front. Plant Sci.">
        <title>Gene Classification and Mining of Molecular Markers Useful in Red Clover (Trifolium pratense) Breeding.</title>
        <authorList>
            <person name="Istvanek J."/>
            <person name="Dluhosova J."/>
            <person name="Dluhos P."/>
            <person name="Patkova L."/>
            <person name="Nedelnik J."/>
            <person name="Repkova J."/>
        </authorList>
    </citation>
    <scope>NUCLEOTIDE SEQUENCE [LARGE SCALE GENOMIC DNA]</scope>
    <source>
        <strain evidence="4">cv. Tatra</strain>
        <tissue evidence="3">Young leaves</tissue>
    </source>
</reference>
<dbReference type="GO" id="GO:0080188">
    <property type="term" value="P:gene silencing by siRNA-directed DNA methylation"/>
    <property type="evidence" value="ECO:0007669"/>
    <property type="project" value="InterPro"/>
</dbReference>
<dbReference type="InterPro" id="IPR005380">
    <property type="entry name" value="XS_domain"/>
</dbReference>
<evidence type="ECO:0000259" key="2">
    <source>
        <dbReference type="Pfam" id="PF03468"/>
    </source>
</evidence>
<dbReference type="PANTHER" id="PTHR21596">
    <property type="entry name" value="RIBONUCLEASE P SUBUNIT P38"/>
    <property type="match status" value="1"/>
</dbReference>
<accession>A0A2K3L4N4</accession>
<dbReference type="Proteomes" id="UP000236291">
    <property type="component" value="Unassembled WGS sequence"/>
</dbReference>
<evidence type="ECO:0000256" key="1">
    <source>
        <dbReference type="SAM" id="MobiDB-lite"/>
    </source>
</evidence>
<name>A0A2K3L4N4_TRIPR</name>
<reference evidence="3 4" key="1">
    <citation type="journal article" date="2014" name="Am. J. Bot.">
        <title>Genome assembly and annotation for red clover (Trifolium pratense; Fabaceae).</title>
        <authorList>
            <person name="Istvanek J."/>
            <person name="Jaros M."/>
            <person name="Krenek A."/>
            <person name="Repkova J."/>
        </authorList>
    </citation>
    <scope>NUCLEOTIDE SEQUENCE [LARGE SCALE GENOMIC DNA]</scope>
    <source>
        <strain evidence="4">cv. Tatra</strain>
        <tissue evidence="3">Young leaves</tissue>
    </source>
</reference>
<dbReference type="InterPro" id="IPR038588">
    <property type="entry name" value="XS_domain_sf"/>
</dbReference>
<feature type="region of interest" description="Disordered" evidence="1">
    <location>
        <begin position="345"/>
        <end position="371"/>
    </location>
</feature>
<feature type="domain" description="XS" evidence="2">
    <location>
        <begin position="118"/>
        <end position="232"/>
    </location>
</feature>
<dbReference type="Pfam" id="PF03468">
    <property type="entry name" value="XS"/>
    <property type="match status" value="1"/>
</dbReference>
<dbReference type="PANTHER" id="PTHR21596:SF23">
    <property type="entry name" value="FACTOR OF DNA METHYLATION 4"/>
    <property type="match status" value="1"/>
</dbReference>
<gene>
    <name evidence="3" type="ORF">L195_g029404</name>
</gene>
<dbReference type="Gene3D" id="3.30.70.2890">
    <property type="entry name" value="XS domain"/>
    <property type="match status" value="1"/>
</dbReference>
<dbReference type="EMBL" id="ASHM01026135">
    <property type="protein sequence ID" value="PNX73502.1"/>
    <property type="molecule type" value="Genomic_DNA"/>
</dbReference>
<dbReference type="InterPro" id="IPR045177">
    <property type="entry name" value="FDM1-5/IDN2"/>
</dbReference>
<proteinExistence type="predicted"/>
<evidence type="ECO:0000313" key="4">
    <source>
        <dbReference type="Proteomes" id="UP000236291"/>
    </source>
</evidence>
<dbReference type="AlphaFoldDB" id="A0A2K3L4N4"/>
<dbReference type="STRING" id="57577.A0A2K3L4N4"/>
<comment type="caution">
    <text evidence="3">The sequence shown here is derived from an EMBL/GenBank/DDBJ whole genome shotgun (WGS) entry which is preliminary data.</text>
</comment>
<protein>
    <submittedName>
        <fullName evidence="3">Cingulin-like protein 1-like</fullName>
    </submittedName>
</protein>
<organism evidence="3 4">
    <name type="scientific">Trifolium pratense</name>
    <name type="common">Red clover</name>
    <dbReference type="NCBI Taxonomy" id="57577"/>
    <lineage>
        <taxon>Eukaryota</taxon>
        <taxon>Viridiplantae</taxon>
        <taxon>Streptophyta</taxon>
        <taxon>Embryophyta</taxon>
        <taxon>Tracheophyta</taxon>
        <taxon>Spermatophyta</taxon>
        <taxon>Magnoliopsida</taxon>
        <taxon>eudicotyledons</taxon>
        <taxon>Gunneridae</taxon>
        <taxon>Pentapetalae</taxon>
        <taxon>rosids</taxon>
        <taxon>fabids</taxon>
        <taxon>Fabales</taxon>
        <taxon>Fabaceae</taxon>
        <taxon>Papilionoideae</taxon>
        <taxon>50 kb inversion clade</taxon>
        <taxon>NPAAA clade</taxon>
        <taxon>Hologalegina</taxon>
        <taxon>IRL clade</taxon>
        <taxon>Trifolieae</taxon>
        <taxon>Trifolium</taxon>
    </lineage>
</organism>
<feature type="non-terminal residue" evidence="3">
    <location>
        <position position="371"/>
    </location>
</feature>
<evidence type="ECO:0000313" key="3">
    <source>
        <dbReference type="EMBL" id="PNX73502.1"/>
    </source>
</evidence>